<evidence type="ECO:0000256" key="6">
    <source>
        <dbReference type="ARBA" id="ARBA00024916"/>
    </source>
</evidence>
<dbReference type="FunCoup" id="A0A0D2J6R6">
    <property type="interactions" value="499"/>
</dbReference>
<keyword evidence="3 8" id="KW-0805">Transcription regulation</keyword>
<dbReference type="InterPro" id="IPR036953">
    <property type="entry name" value="GreA/GreB_C_sf"/>
</dbReference>
<gene>
    <name evidence="8" type="primary">greA</name>
    <name evidence="12" type="ORF">X474_24105</name>
</gene>
<dbReference type="SUPFAM" id="SSF54534">
    <property type="entry name" value="FKBP-like"/>
    <property type="match status" value="1"/>
</dbReference>
<dbReference type="HAMAP" id="MF_00105">
    <property type="entry name" value="GreA_GreB"/>
    <property type="match status" value="1"/>
</dbReference>
<accession>A0A0D2J6R6</accession>
<dbReference type="FunFam" id="3.10.50.30:FF:000001">
    <property type="entry name" value="Transcription elongation factor GreA"/>
    <property type="match status" value="1"/>
</dbReference>
<comment type="similarity">
    <text evidence="1 8 9">Belongs to the GreA/GreB family.</text>
</comment>
<dbReference type="InterPro" id="IPR001437">
    <property type="entry name" value="Tscrpt_elong_fac_GreA/B_C"/>
</dbReference>
<evidence type="ECO:0000256" key="1">
    <source>
        <dbReference type="ARBA" id="ARBA00008213"/>
    </source>
</evidence>
<dbReference type="FunFam" id="1.10.287.180:FF:000001">
    <property type="entry name" value="Transcription elongation factor GreA"/>
    <property type="match status" value="1"/>
</dbReference>
<feature type="domain" description="Transcription elongation factor GreA/GreB C-terminal" evidence="10">
    <location>
        <begin position="83"/>
        <end position="155"/>
    </location>
</feature>
<sequence>MERQLLTREGHHDLLKEMDHIRKVELPKNVQDIAEARAHGDLSENAEYHAAKERQSILSAKLRELEEILSIAEIVHPLPEVGEKVVFGCHVTVFNPDNDEENTYQIVGQRESNPTMGRISLSSPLGQALLGKEEGDEIRFKAPGGERILEIVSVE</sequence>
<dbReference type="NCBIfam" id="NF001263">
    <property type="entry name" value="PRK00226.1-4"/>
    <property type="match status" value="1"/>
</dbReference>
<dbReference type="Pfam" id="PF03449">
    <property type="entry name" value="GreA_GreB_N"/>
    <property type="match status" value="1"/>
</dbReference>
<dbReference type="InterPro" id="IPR036805">
    <property type="entry name" value="Tscrpt_elong_fac_GreA/B_N_sf"/>
</dbReference>
<dbReference type="Pfam" id="PF01272">
    <property type="entry name" value="GreA_GreB"/>
    <property type="match status" value="1"/>
</dbReference>
<evidence type="ECO:0000256" key="8">
    <source>
        <dbReference type="HAMAP-Rule" id="MF_00105"/>
    </source>
</evidence>
<dbReference type="STRING" id="1429043.X474_24105"/>
<dbReference type="PATRIC" id="fig|1429043.3.peg.5097"/>
<proteinExistence type="inferred from homology"/>
<feature type="domain" description="Transcription elongation factor GreA/GreB N-terminal" evidence="11">
    <location>
        <begin position="5"/>
        <end position="74"/>
    </location>
</feature>
<keyword evidence="13" id="KW-1185">Reference proteome</keyword>
<dbReference type="NCBIfam" id="TIGR01462">
    <property type="entry name" value="greA"/>
    <property type="match status" value="1"/>
</dbReference>
<comment type="function">
    <text evidence="6 8 9">Necessary for efficient RNA polymerase transcription elongation past template-encoded arresting sites. The arresting sites in DNA have the property of trapping a certain fraction of elongating RNA polymerases that pass through, resulting in locked ternary complexes. Cleavage of the nascent transcript by cleavage factors such as GreA or GreB allows the resumption of elongation from the new 3'terminus. GreA releases sequences of 2 to 3 nucleotides.</text>
</comment>
<evidence type="ECO:0000313" key="12">
    <source>
        <dbReference type="EMBL" id="KIX11371.1"/>
    </source>
</evidence>
<dbReference type="AlphaFoldDB" id="A0A0D2J6R6"/>
<evidence type="ECO:0000256" key="2">
    <source>
        <dbReference type="ARBA" id="ARBA00013729"/>
    </source>
</evidence>
<keyword evidence="12" id="KW-0251">Elongation factor</keyword>
<dbReference type="PIRSF" id="PIRSF006092">
    <property type="entry name" value="GreA_GreB"/>
    <property type="match status" value="1"/>
</dbReference>
<dbReference type="Gene3D" id="1.10.287.180">
    <property type="entry name" value="Transcription elongation factor, GreA/GreB, N-terminal domain"/>
    <property type="match status" value="1"/>
</dbReference>
<evidence type="ECO:0000256" key="4">
    <source>
        <dbReference type="ARBA" id="ARBA00023125"/>
    </source>
</evidence>
<dbReference type="PANTHER" id="PTHR30437">
    <property type="entry name" value="TRANSCRIPTION ELONGATION FACTOR GREA"/>
    <property type="match status" value="1"/>
</dbReference>
<dbReference type="GO" id="GO:0032784">
    <property type="term" value="P:regulation of DNA-templated transcription elongation"/>
    <property type="evidence" value="ECO:0007669"/>
    <property type="project" value="UniProtKB-UniRule"/>
</dbReference>
<dbReference type="InterPro" id="IPR018151">
    <property type="entry name" value="TF_GreA/GreB_CS"/>
</dbReference>
<keyword evidence="4 8" id="KW-0238">DNA-binding</keyword>
<evidence type="ECO:0000256" key="3">
    <source>
        <dbReference type="ARBA" id="ARBA00023015"/>
    </source>
</evidence>
<dbReference type="EMBL" id="AZAC01000056">
    <property type="protein sequence ID" value="KIX11371.1"/>
    <property type="molecule type" value="Genomic_DNA"/>
</dbReference>
<comment type="caution">
    <text evidence="12">The sequence shown here is derived from an EMBL/GenBank/DDBJ whole genome shotgun (WGS) entry which is preliminary data.</text>
</comment>
<evidence type="ECO:0000259" key="11">
    <source>
        <dbReference type="Pfam" id="PF03449"/>
    </source>
</evidence>
<organism evidence="12 13">
    <name type="scientific">Dethiosulfatarculus sandiegensis</name>
    <dbReference type="NCBI Taxonomy" id="1429043"/>
    <lineage>
        <taxon>Bacteria</taxon>
        <taxon>Pseudomonadati</taxon>
        <taxon>Thermodesulfobacteriota</taxon>
        <taxon>Desulfarculia</taxon>
        <taxon>Desulfarculales</taxon>
        <taxon>Desulfarculaceae</taxon>
        <taxon>Dethiosulfatarculus</taxon>
    </lineage>
</organism>
<name>A0A0D2J6R6_9BACT</name>
<evidence type="ECO:0000256" key="7">
    <source>
        <dbReference type="ARBA" id="ARBA00030776"/>
    </source>
</evidence>
<keyword evidence="5 8" id="KW-0804">Transcription</keyword>
<keyword evidence="12" id="KW-0648">Protein biosynthesis</keyword>
<dbReference type="InParanoid" id="A0A0D2J6R6"/>
<dbReference type="NCBIfam" id="NF001261">
    <property type="entry name" value="PRK00226.1-2"/>
    <property type="match status" value="1"/>
</dbReference>
<dbReference type="InterPro" id="IPR006359">
    <property type="entry name" value="Tscrpt_elong_fac_GreA"/>
</dbReference>
<dbReference type="RefSeq" id="WP_044352169.1">
    <property type="nucleotide sequence ID" value="NZ_AZAC01000056.1"/>
</dbReference>
<dbReference type="GO" id="GO:0003677">
    <property type="term" value="F:DNA binding"/>
    <property type="evidence" value="ECO:0007669"/>
    <property type="project" value="UniProtKB-UniRule"/>
</dbReference>
<dbReference type="InterPro" id="IPR028624">
    <property type="entry name" value="Tscrpt_elong_fac_GreA/B"/>
</dbReference>
<dbReference type="InterPro" id="IPR023459">
    <property type="entry name" value="Tscrpt_elong_fac_GreA/B_fam"/>
</dbReference>
<dbReference type="PROSITE" id="PS00830">
    <property type="entry name" value="GREAB_2"/>
    <property type="match status" value="1"/>
</dbReference>
<evidence type="ECO:0000259" key="10">
    <source>
        <dbReference type="Pfam" id="PF01272"/>
    </source>
</evidence>
<dbReference type="InterPro" id="IPR022691">
    <property type="entry name" value="Tscrpt_elong_fac_GreA/B_N"/>
</dbReference>
<dbReference type="PANTHER" id="PTHR30437:SF4">
    <property type="entry name" value="TRANSCRIPTION ELONGATION FACTOR GREA"/>
    <property type="match status" value="1"/>
</dbReference>
<evidence type="ECO:0000256" key="5">
    <source>
        <dbReference type="ARBA" id="ARBA00023163"/>
    </source>
</evidence>
<dbReference type="GO" id="GO:0006354">
    <property type="term" value="P:DNA-templated transcription elongation"/>
    <property type="evidence" value="ECO:0007669"/>
    <property type="project" value="TreeGrafter"/>
</dbReference>
<protein>
    <recommendedName>
        <fullName evidence="2 8">Transcription elongation factor GreA</fullName>
    </recommendedName>
    <alternativeName>
        <fullName evidence="7 8">Transcript cleavage factor GreA</fullName>
    </alternativeName>
</protein>
<dbReference type="Gene3D" id="3.10.50.30">
    <property type="entry name" value="Transcription elongation factor, GreA/GreB, C-terminal domain"/>
    <property type="match status" value="1"/>
</dbReference>
<dbReference type="GO" id="GO:0070063">
    <property type="term" value="F:RNA polymerase binding"/>
    <property type="evidence" value="ECO:0007669"/>
    <property type="project" value="InterPro"/>
</dbReference>
<dbReference type="Proteomes" id="UP000032233">
    <property type="component" value="Unassembled WGS sequence"/>
</dbReference>
<evidence type="ECO:0000256" key="9">
    <source>
        <dbReference type="RuleBase" id="RU000556"/>
    </source>
</evidence>
<dbReference type="SUPFAM" id="SSF46557">
    <property type="entry name" value="GreA transcript cleavage protein, N-terminal domain"/>
    <property type="match status" value="1"/>
</dbReference>
<reference evidence="12 13" key="1">
    <citation type="submission" date="2013-11" db="EMBL/GenBank/DDBJ databases">
        <title>Metagenomic analysis of a methanogenic consortium involved in long chain n-alkane degradation.</title>
        <authorList>
            <person name="Davidova I.A."/>
            <person name="Callaghan A.V."/>
            <person name="Wawrik B."/>
            <person name="Pruitt S."/>
            <person name="Marks C."/>
            <person name="Duncan K.E."/>
            <person name="Suflita J.M."/>
        </authorList>
    </citation>
    <scope>NUCLEOTIDE SEQUENCE [LARGE SCALE GENOMIC DNA]</scope>
    <source>
        <strain evidence="12 13">SPR</strain>
    </source>
</reference>
<evidence type="ECO:0000313" key="13">
    <source>
        <dbReference type="Proteomes" id="UP000032233"/>
    </source>
</evidence>
<dbReference type="OrthoDB" id="9808774at2"/>
<dbReference type="GO" id="GO:0003746">
    <property type="term" value="F:translation elongation factor activity"/>
    <property type="evidence" value="ECO:0007669"/>
    <property type="project" value="UniProtKB-KW"/>
</dbReference>